<dbReference type="OMA" id="QWFLIAD"/>
<dbReference type="PROSITE" id="PS50850">
    <property type="entry name" value="MFS"/>
    <property type="match status" value="1"/>
</dbReference>
<evidence type="ECO:0000256" key="4">
    <source>
        <dbReference type="ARBA" id="ARBA00023136"/>
    </source>
</evidence>
<dbReference type="PANTHER" id="PTHR24064">
    <property type="entry name" value="SOLUTE CARRIER FAMILY 22 MEMBER"/>
    <property type="match status" value="1"/>
</dbReference>
<protein>
    <recommendedName>
        <fullName evidence="6">Major facilitator superfamily (MFS) profile domain-containing protein</fullName>
    </recommendedName>
</protein>
<feature type="transmembrane region" description="Helical" evidence="5">
    <location>
        <begin position="69"/>
        <end position="94"/>
    </location>
</feature>
<keyword evidence="4 5" id="KW-0472">Membrane</keyword>
<evidence type="ECO:0000259" key="6">
    <source>
        <dbReference type="PROSITE" id="PS50850"/>
    </source>
</evidence>
<dbReference type="InterPro" id="IPR020846">
    <property type="entry name" value="MFS_dom"/>
</dbReference>
<sequence>MFPLQWDLVCDNGYKVPLANSIHYGGVLVGAFVSGQISDRFGRRPALFLMMLLQTVAVSAQIFSPSWEIFTFIFFFVGAGGFSNYIIAFVLGMFSISSALGYMAMPAVAYFLREWRLLMIPMAASGLIYIPLWW</sequence>
<keyword evidence="8" id="KW-1185">Reference proteome</keyword>
<feature type="domain" description="Major facilitator superfamily (MFS) profile" evidence="6">
    <location>
        <begin position="1"/>
        <end position="134"/>
    </location>
</feature>
<feature type="transmembrane region" description="Helical" evidence="5">
    <location>
        <begin position="115"/>
        <end position="133"/>
    </location>
</feature>
<feature type="transmembrane region" description="Helical" evidence="5">
    <location>
        <begin position="46"/>
        <end position="63"/>
    </location>
</feature>
<comment type="subcellular location">
    <subcellularLocation>
        <location evidence="1">Membrane</location>
        <topology evidence="1">Multi-pass membrane protein</topology>
    </subcellularLocation>
</comment>
<evidence type="ECO:0000256" key="2">
    <source>
        <dbReference type="ARBA" id="ARBA00022692"/>
    </source>
</evidence>
<accession>A0A3Q3WZ49</accession>
<dbReference type="STRING" id="94237.ENSMMOP00000017942"/>
<reference evidence="7" key="1">
    <citation type="submission" date="2025-08" db="UniProtKB">
        <authorList>
            <consortium name="Ensembl"/>
        </authorList>
    </citation>
    <scope>IDENTIFICATION</scope>
</reference>
<dbReference type="SUPFAM" id="SSF103473">
    <property type="entry name" value="MFS general substrate transporter"/>
    <property type="match status" value="1"/>
</dbReference>
<organism evidence="7 8">
    <name type="scientific">Mola mola</name>
    <name type="common">Ocean sunfish</name>
    <name type="synonym">Tetraodon mola</name>
    <dbReference type="NCBI Taxonomy" id="94237"/>
    <lineage>
        <taxon>Eukaryota</taxon>
        <taxon>Metazoa</taxon>
        <taxon>Chordata</taxon>
        <taxon>Craniata</taxon>
        <taxon>Vertebrata</taxon>
        <taxon>Euteleostomi</taxon>
        <taxon>Actinopterygii</taxon>
        <taxon>Neopterygii</taxon>
        <taxon>Teleostei</taxon>
        <taxon>Neoteleostei</taxon>
        <taxon>Acanthomorphata</taxon>
        <taxon>Eupercaria</taxon>
        <taxon>Tetraodontiformes</taxon>
        <taxon>Molidae</taxon>
        <taxon>Mola</taxon>
    </lineage>
</organism>
<dbReference type="Proteomes" id="UP000261620">
    <property type="component" value="Unplaced"/>
</dbReference>
<evidence type="ECO:0000256" key="3">
    <source>
        <dbReference type="ARBA" id="ARBA00022989"/>
    </source>
</evidence>
<evidence type="ECO:0000313" key="7">
    <source>
        <dbReference type="Ensembl" id="ENSMMOP00000017942.1"/>
    </source>
</evidence>
<dbReference type="AlphaFoldDB" id="A0A3Q3WZ49"/>
<name>A0A3Q3WZ49_MOLML</name>
<dbReference type="GO" id="GO:0016020">
    <property type="term" value="C:membrane"/>
    <property type="evidence" value="ECO:0007669"/>
    <property type="project" value="UniProtKB-SubCell"/>
</dbReference>
<keyword evidence="2 5" id="KW-0812">Transmembrane</keyword>
<dbReference type="GO" id="GO:0022857">
    <property type="term" value="F:transmembrane transporter activity"/>
    <property type="evidence" value="ECO:0007669"/>
    <property type="project" value="InterPro"/>
</dbReference>
<dbReference type="InterPro" id="IPR036259">
    <property type="entry name" value="MFS_trans_sf"/>
</dbReference>
<dbReference type="Gene3D" id="1.20.1250.20">
    <property type="entry name" value="MFS general substrate transporter like domains"/>
    <property type="match status" value="1"/>
</dbReference>
<evidence type="ECO:0000256" key="1">
    <source>
        <dbReference type="ARBA" id="ARBA00004141"/>
    </source>
</evidence>
<reference evidence="7" key="2">
    <citation type="submission" date="2025-09" db="UniProtKB">
        <authorList>
            <consortium name="Ensembl"/>
        </authorList>
    </citation>
    <scope>IDENTIFICATION</scope>
</reference>
<keyword evidence="3 5" id="KW-1133">Transmembrane helix</keyword>
<evidence type="ECO:0000256" key="5">
    <source>
        <dbReference type="SAM" id="Phobius"/>
    </source>
</evidence>
<dbReference type="Ensembl" id="ENSMMOT00000018233.1">
    <property type="protein sequence ID" value="ENSMMOP00000017942.1"/>
    <property type="gene ID" value="ENSMMOG00000013619.1"/>
</dbReference>
<evidence type="ECO:0000313" key="8">
    <source>
        <dbReference type="Proteomes" id="UP000261620"/>
    </source>
</evidence>
<proteinExistence type="predicted"/>